<dbReference type="AlphaFoldDB" id="A0A0C3NRR0"/>
<evidence type="ECO:0008006" key="3">
    <source>
        <dbReference type="Google" id="ProtNLM"/>
    </source>
</evidence>
<organism evidence="1 2">
    <name type="scientific">Pisolithus tinctorius Marx 270</name>
    <dbReference type="NCBI Taxonomy" id="870435"/>
    <lineage>
        <taxon>Eukaryota</taxon>
        <taxon>Fungi</taxon>
        <taxon>Dikarya</taxon>
        <taxon>Basidiomycota</taxon>
        <taxon>Agaricomycotina</taxon>
        <taxon>Agaricomycetes</taxon>
        <taxon>Agaricomycetidae</taxon>
        <taxon>Boletales</taxon>
        <taxon>Sclerodermatineae</taxon>
        <taxon>Pisolithaceae</taxon>
        <taxon>Pisolithus</taxon>
    </lineage>
</organism>
<dbReference type="OrthoDB" id="2690097at2759"/>
<proteinExistence type="predicted"/>
<evidence type="ECO:0000313" key="1">
    <source>
        <dbReference type="EMBL" id="KIN98210.1"/>
    </source>
</evidence>
<name>A0A0C3NRR0_PISTI</name>
<dbReference type="InterPro" id="IPR011990">
    <property type="entry name" value="TPR-like_helical_dom_sf"/>
</dbReference>
<accession>A0A0C3NRR0</accession>
<dbReference type="SUPFAM" id="SSF48452">
    <property type="entry name" value="TPR-like"/>
    <property type="match status" value="1"/>
</dbReference>
<keyword evidence="2" id="KW-1185">Reference proteome</keyword>
<evidence type="ECO:0000313" key="2">
    <source>
        <dbReference type="Proteomes" id="UP000054217"/>
    </source>
</evidence>
<reference evidence="2" key="2">
    <citation type="submission" date="2015-01" db="EMBL/GenBank/DDBJ databases">
        <title>Evolutionary Origins and Diversification of the Mycorrhizal Mutualists.</title>
        <authorList>
            <consortium name="DOE Joint Genome Institute"/>
            <consortium name="Mycorrhizal Genomics Consortium"/>
            <person name="Kohler A."/>
            <person name="Kuo A."/>
            <person name="Nagy L.G."/>
            <person name="Floudas D."/>
            <person name="Copeland A."/>
            <person name="Barry K.W."/>
            <person name="Cichocki N."/>
            <person name="Veneault-Fourrey C."/>
            <person name="LaButti K."/>
            <person name="Lindquist E.A."/>
            <person name="Lipzen A."/>
            <person name="Lundell T."/>
            <person name="Morin E."/>
            <person name="Murat C."/>
            <person name="Riley R."/>
            <person name="Ohm R."/>
            <person name="Sun H."/>
            <person name="Tunlid A."/>
            <person name="Henrissat B."/>
            <person name="Grigoriev I.V."/>
            <person name="Hibbett D.S."/>
            <person name="Martin F."/>
        </authorList>
    </citation>
    <scope>NUCLEOTIDE SEQUENCE [LARGE SCALE GENOMIC DNA]</scope>
    <source>
        <strain evidence="2">Marx 270</strain>
    </source>
</reference>
<protein>
    <recommendedName>
        <fullName evidence="3">Coatomer subunit epsilon</fullName>
    </recommendedName>
</protein>
<sequence length="161" mass="18296">MSDETLKSWTQVDPTNIEAQLSEEIASASSPSHHVLANRALIRVRLKHLALAIEDTKEPSPIGHIAMAVALLGQGNREGALHMFDLAFHDCEPHNNRFLLLLKSILVFKSGNQEEAMRWVEDLAMRANNNNDDEDTYLYIQACPWSYVHEDKQLRVYNTID</sequence>
<dbReference type="EMBL" id="KN832018">
    <property type="protein sequence ID" value="KIN98210.1"/>
    <property type="molecule type" value="Genomic_DNA"/>
</dbReference>
<dbReference type="Proteomes" id="UP000054217">
    <property type="component" value="Unassembled WGS sequence"/>
</dbReference>
<dbReference type="HOGENOM" id="CLU_109475_0_0_1"/>
<gene>
    <name evidence="1" type="ORF">M404DRAFT_31575</name>
</gene>
<reference evidence="1 2" key="1">
    <citation type="submission" date="2014-04" db="EMBL/GenBank/DDBJ databases">
        <authorList>
            <consortium name="DOE Joint Genome Institute"/>
            <person name="Kuo A."/>
            <person name="Kohler A."/>
            <person name="Costa M.D."/>
            <person name="Nagy L.G."/>
            <person name="Floudas D."/>
            <person name="Copeland A."/>
            <person name="Barry K.W."/>
            <person name="Cichocki N."/>
            <person name="Veneault-Fourrey C."/>
            <person name="LaButti K."/>
            <person name="Lindquist E.A."/>
            <person name="Lipzen A."/>
            <person name="Lundell T."/>
            <person name="Morin E."/>
            <person name="Murat C."/>
            <person name="Sun H."/>
            <person name="Tunlid A."/>
            <person name="Henrissat B."/>
            <person name="Grigoriev I.V."/>
            <person name="Hibbett D.S."/>
            <person name="Martin F."/>
            <person name="Nordberg H.P."/>
            <person name="Cantor M.N."/>
            <person name="Hua S.X."/>
        </authorList>
    </citation>
    <scope>NUCLEOTIDE SEQUENCE [LARGE SCALE GENOMIC DNA]</scope>
    <source>
        <strain evidence="1 2">Marx 270</strain>
    </source>
</reference>
<dbReference type="InParanoid" id="A0A0C3NRR0"/>